<protein>
    <submittedName>
        <fullName evidence="1">Uncharacterized protein</fullName>
    </submittedName>
</protein>
<gene>
    <name evidence="1" type="ORF">RHMOL_Rhmol02G0121300</name>
</gene>
<accession>A0ACC0PNW9</accession>
<evidence type="ECO:0000313" key="1">
    <source>
        <dbReference type="EMBL" id="KAI8567427.1"/>
    </source>
</evidence>
<proteinExistence type="predicted"/>
<dbReference type="EMBL" id="CM046389">
    <property type="protein sequence ID" value="KAI8567427.1"/>
    <property type="molecule type" value="Genomic_DNA"/>
</dbReference>
<evidence type="ECO:0000313" key="2">
    <source>
        <dbReference type="Proteomes" id="UP001062846"/>
    </source>
</evidence>
<organism evidence="1 2">
    <name type="scientific">Rhododendron molle</name>
    <name type="common">Chinese azalea</name>
    <name type="synonym">Azalea mollis</name>
    <dbReference type="NCBI Taxonomy" id="49168"/>
    <lineage>
        <taxon>Eukaryota</taxon>
        <taxon>Viridiplantae</taxon>
        <taxon>Streptophyta</taxon>
        <taxon>Embryophyta</taxon>
        <taxon>Tracheophyta</taxon>
        <taxon>Spermatophyta</taxon>
        <taxon>Magnoliopsida</taxon>
        <taxon>eudicotyledons</taxon>
        <taxon>Gunneridae</taxon>
        <taxon>Pentapetalae</taxon>
        <taxon>asterids</taxon>
        <taxon>Ericales</taxon>
        <taxon>Ericaceae</taxon>
        <taxon>Ericoideae</taxon>
        <taxon>Rhodoreae</taxon>
        <taxon>Rhododendron</taxon>
    </lineage>
</organism>
<name>A0ACC0PNW9_RHOML</name>
<reference evidence="1" key="1">
    <citation type="submission" date="2022-02" db="EMBL/GenBank/DDBJ databases">
        <title>Plant Genome Project.</title>
        <authorList>
            <person name="Zhang R.-G."/>
        </authorList>
    </citation>
    <scope>NUCLEOTIDE SEQUENCE</scope>
    <source>
        <strain evidence="1">AT1</strain>
    </source>
</reference>
<keyword evidence="2" id="KW-1185">Reference proteome</keyword>
<dbReference type="Proteomes" id="UP001062846">
    <property type="component" value="Chromosome 2"/>
</dbReference>
<sequence>MQETKLDSVDRSVTQNLWGGNNFEFRCSNLVGASGGILTLWKNDFFRATNIIIHRSFILLQGVLFNNFPCVLVTIYAPNEVVGHRELWEDLMRIKANIHEPWCIGGF</sequence>
<comment type="caution">
    <text evidence="1">The sequence shown here is derived from an EMBL/GenBank/DDBJ whole genome shotgun (WGS) entry which is preliminary data.</text>
</comment>